<dbReference type="SUPFAM" id="SSF54236">
    <property type="entry name" value="Ubiquitin-like"/>
    <property type="match status" value="2"/>
</dbReference>
<accession>A0A0P7VA71</accession>
<comment type="caution">
    <text evidence="1">The sequence shown here is derived from an EMBL/GenBank/DDBJ whole genome shotgun (WGS) entry which is preliminary data.</text>
</comment>
<reference evidence="1 2" key="1">
    <citation type="submission" date="2015-08" db="EMBL/GenBank/DDBJ databases">
        <title>The genome of the Asian arowana (Scleropages formosus).</title>
        <authorList>
            <person name="Tan M.H."/>
            <person name="Gan H.M."/>
            <person name="Croft L.J."/>
            <person name="Austin C.M."/>
        </authorList>
    </citation>
    <scope>NUCLEOTIDE SEQUENCE [LARGE SCALE GENOMIC DNA]</scope>
    <source>
        <strain evidence="1">Aro1</strain>
    </source>
</reference>
<dbReference type="EMBL" id="JARO02000277">
    <property type="protein sequence ID" value="KPP79149.1"/>
    <property type="molecule type" value="Genomic_DNA"/>
</dbReference>
<dbReference type="InterPro" id="IPR029071">
    <property type="entry name" value="Ubiquitin-like_domsf"/>
</dbReference>
<evidence type="ECO:0000313" key="1">
    <source>
        <dbReference type="EMBL" id="KPP79149.1"/>
    </source>
</evidence>
<name>A0A0P7VA71_SCLFO</name>
<evidence type="ECO:0000313" key="2">
    <source>
        <dbReference type="Proteomes" id="UP000034805"/>
    </source>
</evidence>
<sequence length="227" mass="25327">MQLSSYCDVDCSPQLLLPSEAAHTDYFLCEEKVPLSKERTEARKPPQQRCLAPEEEVLKVVGSWFPEEGYVGRICLRTREEKLNERNSCSQERPEEASFPAEDDTFLVQVHDVSPEQPHTVIKAPRHSTAQDIIQQVRRMQPGCDVLLYWVNPSSGVLLACLMWRPPLSAAQTVREDKKKGISFASELKKLTSRSRSVSGGIQLASDGAHSKDEKAACTVLSGEVSE</sequence>
<dbReference type="AlphaFoldDB" id="A0A0P7VA71"/>
<organism evidence="1 2">
    <name type="scientific">Scleropages formosus</name>
    <name type="common">Asian bonytongue</name>
    <name type="synonym">Osteoglossum formosum</name>
    <dbReference type="NCBI Taxonomy" id="113540"/>
    <lineage>
        <taxon>Eukaryota</taxon>
        <taxon>Metazoa</taxon>
        <taxon>Chordata</taxon>
        <taxon>Craniata</taxon>
        <taxon>Vertebrata</taxon>
        <taxon>Euteleostomi</taxon>
        <taxon>Actinopterygii</taxon>
        <taxon>Neopterygii</taxon>
        <taxon>Teleostei</taxon>
        <taxon>Osteoglossocephala</taxon>
        <taxon>Osteoglossomorpha</taxon>
        <taxon>Osteoglossiformes</taxon>
        <taxon>Osteoglossidae</taxon>
        <taxon>Scleropages</taxon>
    </lineage>
</organism>
<protein>
    <submittedName>
        <fullName evidence="1">Uncharacterized protein</fullName>
    </submittedName>
</protein>
<gene>
    <name evidence="1" type="ORF">Z043_101295</name>
</gene>
<dbReference type="Proteomes" id="UP000034805">
    <property type="component" value="Unassembled WGS sequence"/>
</dbReference>
<proteinExistence type="predicted"/>
<dbReference type="Gene3D" id="3.10.20.90">
    <property type="entry name" value="Phosphatidylinositol 3-kinase Catalytic Subunit, Chain A, domain 1"/>
    <property type="match status" value="2"/>
</dbReference>